<dbReference type="RefSeq" id="WP_328965538.1">
    <property type="nucleotide sequence ID" value="NZ_CP108090.1"/>
</dbReference>
<feature type="compositionally biased region" description="Basic and acidic residues" evidence="1">
    <location>
        <begin position="1"/>
        <end position="10"/>
    </location>
</feature>
<feature type="region of interest" description="Disordered" evidence="1">
    <location>
        <begin position="115"/>
        <end position="134"/>
    </location>
</feature>
<gene>
    <name evidence="2" type="ORF">OG517_41345</name>
</gene>
<name>A0ABZ1TRJ2_STRVG</name>
<protein>
    <submittedName>
        <fullName evidence="2">Uncharacterized protein</fullName>
    </submittedName>
</protein>
<dbReference type="Proteomes" id="UP001432039">
    <property type="component" value="Chromosome"/>
</dbReference>
<feature type="compositionally biased region" description="Basic residues" evidence="1">
    <location>
        <begin position="17"/>
        <end position="26"/>
    </location>
</feature>
<organism evidence="2 3">
    <name type="scientific">Streptomyces virginiae</name>
    <name type="common">Streptomyces cinnamonensis</name>
    <dbReference type="NCBI Taxonomy" id="1961"/>
    <lineage>
        <taxon>Bacteria</taxon>
        <taxon>Bacillati</taxon>
        <taxon>Actinomycetota</taxon>
        <taxon>Actinomycetes</taxon>
        <taxon>Kitasatosporales</taxon>
        <taxon>Streptomycetaceae</taxon>
        <taxon>Streptomyces</taxon>
    </lineage>
</organism>
<proteinExistence type="predicted"/>
<accession>A0ABZ1TRJ2</accession>
<evidence type="ECO:0000313" key="3">
    <source>
        <dbReference type="Proteomes" id="UP001432039"/>
    </source>
</evidence>
<evidence type="ECO:0000313" key="2">
    <source>
        <dbReference type="EMBL" id="WUQ17316.1"/>
    </source>
</evidence>
<evidence type="ECO:0000256" key="1">
    <source>
        <dbReference type="SAM" id="MobiDB-lite"/>
    </source>
</evidence>
<reference evidence="2" key="1">
    <citation type="submission" date="2022-10" db="EMBL/GenBank/DDBJ databases">
        <title>The complete genomes of actinobacterial strains from the NBC collection.</title>
        <authorList>
            <person name="Joergensen T.S."/>
            <person name="Alvarez Arevalo M."/>
            <person name="Sterndorff E.B."/>
            <person name="Faurdal D."/>
            <person name="Vuksanovic O."/>
            <person name="Mourched A.-S."/>
            <person name="Charusanti P."/>
            <person name="Shaw S."/>
            <person name="Blin K."/>
            <person name="Weber T."/>
        </authorList>
    </citation>
    <scope>NUCLEOTIDE SEQUENCE</scope>
    <source>
        <strain evidence="2">NBC_00248</strain>
    </source>
</reference>
<keyword evidence="3" id="KW-1185">Reference proteome</keyword>
<dbReference type="EMBL" id="CP108090">
    <property type="protein sequence ID" value="WUQ17316.1"/>
    <property type="molecule type" value="Genomic_DNA"/>
</dbReference>
<feature type="region of interest" description="Disordered" evidence="1">
    <location>
        <begin position="72"/>
        <end position="105"/>
    </location>
</feature>
<sequence length="134" mass="14108">MTRGRYRPDGRGLAAARRPRGRRRRLARGKLGAAIGLPAAGAAAAADAFHTALASVRDLATATGLWTRRDLPLEPAGAGRLPDGTPGVLTGDADTDRGALDDRADDAPVAWSATCRSRSTRTRRWSWPPPSPCG</sequence>
<feature type="compositionally biased region" description="Basic and acidic residues" evidence="1">
    <location>
        <begin position="94"/>
        <end position="105"/>
    </location>
</feature>
<feature type="region of interest" description="Disordered" evidence="1">
    <location>
        <begin position="1"/>
        <end position="26"/>
    </location>
</feature>